<evidence type="ECO:0000313" key="3">
    <source>
        <dbReference type="Proteomes" id="UP001244207"/>
    </source>
</evidence>
<dbReference type="PANTHER" id="PTHR47256:SF1">
    <property type="entry name" value="ZN(II)2CYS6 TRANSCRIPTION FACTOR (EUROFUNG)"/>
    <property type="match status" value="1"/>
</dbReference>
<protein>
    <recommendedName>
        <fullName evidence="4">Transcription factor domain-containing protein</fullName>
    </recommendedName>
</protein>
<dbReference type="RefSeq" id="XP_060361818.1">
    <property type="nucleotide sequence ID" value="XM_060508878.1"/>
</dbReference>
<evidence type="ECO:0008006" key="4">
    <source>
        <dbReference type="Google" id="ProtNLM"/>
    </source>
</evidence>
<comment type="caution">
    <text evidence="2">The sequence shown here is derived from an EMBL/GenBank/DDBJ whole genome shotgun (WGS) entry which is preliminary data.</text>
</comment>
<dbReference type="GeneID" id="85392777"/>
<dbReference type="CDD" id="cd12148">
    <property type="entry name" value="fungal_TF_MHR"/>
    <property type="match status" value="1"/>
</dbReference>
<sequence>MNDNGLCVYPAPEGLSERQAQKQALFRTSRAYRSARNVLELIQSSEDRVVQDVVHQLRASKDLNDTIESIANADLVVKGADEETKNTVSQNLGPNLGATNQEPTIDPQSKSGYPTSLSNVMTLSEFSLADGQSSAFIDNLDCCSVLPVSRWTNVSDDNQALTSLLHLFWTWDSTLFNIVDKGRFVADLCSDGPGLTVGSQKVFCSSFLVNAVLTVSALHSARKCYAFDPNAIALAHLFADEACQSLESERCVDSLTFLQGASILWFVTCNEKSLVTVRIHENLPIIVREAWLTLGFERGDFTVFNFSDVGTPSQMRDWHTISHISWGFYCFFMEVAESVSAKFLTSEPLVMKIVDNQSHWHDLGTLSPRTHILEAPCQLEVFGLKYSLYQIMEQSISALSLDPVRCVAVYRLLHDWKLALPDHLDMGNSVASSVLSLHVSYESIALKVVTIYINNSTTPHLDGWDARSLQLHHAKSMIILLWTYRCLYDTKFDRWAANQCSIVVRTLLPVYASNTTLFAIYDIISKACYILNEMAYVGVVGHAEELLKEIGREARGMNVCVPSHR</sequence>
<feature type="region of interest" description="Disordered" evidence="1">
    <location>
        <begin position="86"/>
        <end position="112"/>
    </location>
</feature>
<proteinExistence type="predicted"/>
<organism evidence="2 3">
    <name type="scientific">Glomerella acutata</name>
    <name type="common">Colletotrichum acutatum</name>
    <dbReference type="NCBI Taxonomy" id="27357"/>
    <lineage>
        <taxon>Eukaryota</taxon>
        <taxon>Fungi</taxon>
        <taxon>Dikarya</taxon>
        <taxon>Ascomycota</taxon>
        <taxon>Pezizomycotina</taxon>
        <taxon>Sordariomycetes</taxon>
        <taxon>Hypocreomycetidae</taxon>
        <taxon>Glomerellales</taxon>
        <taxon>Glomerellaceae</taxon>
        <taxon>Colletotrichum</taxon>
        <taxon>Colletotrichum acutatum species complex</taxon>
    </lineage>
</organism>
<evidence type="ECO:0000256" key="1">
    <source>
        <dbReference type="SAM" id="MobiDB-lite"/>
    </source>
</evidence>
<name>A0AAD8UHQ8_GLOAC</name>
<dbReference type="InterPro" id="IPR053187">
    <property type="entry name" value="Notoamide_regulator"/>
</dbReference>
<evidence type="ECO:0000313" key="2">
    <source>
        <dbReference type="EMBL" id="KAK1720307.1"/>
    </source>
</evidence>
<reference evidence="2" key="1">
    <citation type="submission" date="2021-12" db="EMBL/GenBank/DDBJ databases">
        <title>Comparative genomics, transcriptomics and evolutionary studies reveal genomic signatures of adaptation to plant cell wall in hemibiotrophic fungi.</title>
        <authorList>
            <consortium name="DOE Joint Genome Institute"/>
            <person name="Baroncelli R."/>
            <person name="Diaz J.F."/>
            <person name="Benocci T."/>
            <person name="Peng M."/>
            <person name="Battaglia E."/>
            <person name="Haridas S."/>
            <person name="Andreopoulos W."/>
            <person name="Labutti K."/>
            <person name="Pangilinan J."/>
            <person name="Floch G.L."/>
            <person name="Makela M.R."/>
            <person name="Henrissat B."/>
            <person name="Grigoriev I.V."/>
            <person name="Crouch J.A."/>
            <person name="De Vries R.P."/>
            <person name="Sukno S.A."/>
            <person name="Thon M.R."/>
        </authorList>
    </citation>
    <scope>NUCLEOTIDE SEQUENCE</scope>
    <source>
        <strain evidence="2">CBS 112980</strain>
    </source>
</reference>
<accession>A0AAD8UHQ8</accession>
<keyword evidence="3" id="KW-1185">Reference proteome</keyword>
<dbReference type="EMBL" id="JAHMHS010000090">
    <property type="protein sequence ID" value="KAK1720307.1"/>
    <property type="molecule type" value="Genomic_DNA"/>
</dbReference>
<dbReference type="Proteomes" id="UP001244207">
    <property type="component" value="Unassembled WGS sequence"/>
</dbReference>
<dbReference type="AlphaFoldDB" id="A0AAD8UHQ8"/>
<gene>
    <name evidence="2" type="ORF">BDZ83DRAFT_631061</name>
</gene>
<dbReference type="PANTHER" id="PTHR47256">
    <property type="entry name" value="ZN(II)2CYS6 TRANSCRIPTION FACTOR (EUROFUNG)-RELATED"/>
    <property type="match status" value="1"/>
</dbReference>